<organism evidence="2 3">
    <name type="scientific">Labilibaculum antarcticum</name>
    <dbReference type="NCBI Taxonomy" id="1717717"/>
    <lineage>
        <taxon>Bacteria</taxon>
        <taxon>Pseudomonadati</taxon>
        <taxon>Bacteroidota</taxon>
        <taxon>Bacteroidia</taxon>
        <taxon>Marinilabiliales</taxon>
        <taxon>Marinifilaceae</taxon>
        <taxon>Labilibaculum</taxon>
    </lineage>
</organism>
<name>A0A1Y1CP56_9BACT</name>
<keyword evidence="1" id="KW-1133">Transmembrane helix</keyword>
<keyword evidence="1" id="KW-0472">Membrane</keyword>
<reference evidence="3" key="2">
    <citation type="journal article" date="2020" name="Antonie Van Leeuwenhoek">
        <title>Labilibaculum antarcticum sp. nov., a novel facultative anaerobic, psychrotorelant bacterium isolated from marine sediment of Antarctica.</title>
        <authorList>
            <person name="Watanabe M."/>
            <person name="Kojima H."/>
            <person name="Fukui M."/>
        </authorList>
    </citation>
    <scope>NUCLEOTIDE SEQUENCE [LARGE SCALE GENOMIC DNA]</scope>
    <source>
        <strain evidence="3">SPP2</strain>
    </source>
</reference>
<proteinExistence type="predicted"/>
<reference evidence="2 3" key="1">
    <citation type="journal article" date="2018" name="Mar. Genomics">
        <title>Complete genome sequence of Marinifilaceae bacterium strain SPP2, isolated from the Antarctic marine sediment.</title>
        <authorList>
            <person name="Watanabe M."/>
            <person name="Kojima H."/>
            <person name="Fukui M."/>
        </authorList>
    </citation>
    <scope>NUCLEOTIDE SEQUENCE [LARGE SCALE GENOMIC DNA]</scope>
    <source>
        <strain evidence="2 3">SPP2</strain>
    </source>
</reference>
<evidence type="ECO:0000313" key="3">
    <source>
        <dbReference type="Proteomes" id="UP000218267"/>
    </source>
</evidence>
<sequence length="93" mass="10219">MIFTGIETLFYLLGIITTLFVMGLLKYNKELKFNALSWALLGTGSFLCIFCIAWSVSSVLEGVPRAASMGLVIFGIPSLLFLLLGRKVALKKK</sequence>
<protein>
    <recommendedName>
        <fullName evidence="4">Dehalogenase</fullName>
    </recommendedName>
</protein>
<evidence type="ECO:0000313" key="2">
    <source>
        <dbReference type="EMBL" id="BAX82197.1"/>
    </source>
</evidence>
<accession>A0A1Y1CP56</accession>
<dbReference type="OrthoDB" id="1122282at2"/>
<keyword evidence="3" id="KW-1185">Reference proteome</keyword>
<dbReference type="KEGG" id="mbas:ALGA_3905"/>
<dbReference type="Proteomes" id="UP000218267">
    <property type="component" value="Chromosome"/>
</dbReference>
<dbReference type="EMBL" id="AP018042">
    <property type="protein sequence ID" value="BAX82197.1"/>
    <property type="molecule type" value="Genomic_DNA"/>
</dbReference>
<feature type="transmembrane region" description="Helical" evidence="1">
    <location>
        <begin position="66"/>
        <end position="84"/>
    </location>
</feature>
<keyword evidence="1" id="KW-0812">Transmembrane</keyword>
<dbReference type="AlphaFoldDB" id="A0A1Y1CP56"/>
<evidence type="ECO:0008006" key="4">
    <source>
        <dbReference type="Google" id="ProtNLM"/>
    </source>
</evidence>
<evidence type="ECO:0000256" key="1">
    <source>
        <dbReference type="SAM" id="Phobius"/>
    </source>
</evidence>
<feature type="transmembrane region" description="Helical" evidence="1">
    <location>
        <begin position="37"/>
        <end position="60"/>
    </location>
</feature>
<feature type="transmembrane region" description="Helical" evidence="1">
    <location>
        <begin position="6"/>
        <end position="25"/>
    </location>
</feature>
<gene>
    <name evidence="2" type="ORF">ALGA_3905</name>
</gene>
<dbReference type="RefSeq" id="WP_096432285.1">
    <property type="nucleotide sequence ID" value="NZ_AP018042.1"/>
</dbReference>